<dbReference type="PANTHER" id="PTHR42939:SF1">
    <property type="entry name" value="ABC TRANSPORTER ATP-BINDING PROTEIN ALBC-RELATED"/>
    <property type="match status" value="1"/>
</dbReference>
<evidence type="ECO:0000256" key="2">
    <source>
        <dbReference type="ARBA" id="ARBA00022741"/>
    </source>
</evidence>
<dbReference type="RefSeq" id="WP_145201279.1">
    <property type="nucleotide sequence ID" value="NZ_CP036434.1"/>
</dbReference>
<keyword evidence="2" id="KW-0547">Nucleotide-binding</keyword>
<evidence type="ECO:0000259" key="5">
    <source>
        <dbReference type="PROSITE" id="PS50893"/>
    </source>
</evidence>
<dbReference type="EMBL" id="CP036434">
    <property type="protein sequence ID" value="QDV08502.1"/>
    <property type="molecule type" value="Genomic_DNA"/>
</dbReference>
<dbReference type="SMART" id="SM00382">
    <property type="entry name" value="AAA"/>
    <property type="match status" value="1"/>
</dbReference>
<protein>
    <submittedName>
        <fullName evidence="6">ABC-type transporter ATP-binding protein EcsA</fullName>
    </submittedName>
</protein>
<dbReference type="InterPro" id="IPR003439">
    <property type="entry name" value="ABC_transporter-like_ATP-bd"/>
</dbReference>
<accession>A0A518EWM7</accession>
<dbReference type="Proteomes" id="UP000320390">
    <property type="component" value="Chromosome"/>
</dbReference>
<dbReference type="Gene3D" id="3.40.50.300">
    <property type="entry name" value="P-loop containing nucleotide triphosphate hydrolases"/>
    <property type="match status" value="1"/>
</dbReference>
<organism evidence="6 7">
    <name type="scientific">Saltatorellus ferox</name>
    <dbReference type="NCBI Taxonomy" id="2528018"/>
    <lineage>
        <taxon>Bacteria</taxon>
        <taxon>Pseudomonadati</taxon>
        <taxon>Planctomycetota</taxon>
        <taxon>Planctomycetia</taxon>
        <taxon>Planctomycetia incertae sedis</taxon>
        <taxon>Saltatorellus</taxon>
    </lineage>
</organism>
<dbReference type="PROSITE" id="PS50893">
    <property type="entry name" value="ABC_TRANSPORTER_2"/>
    <property type="match status" value="1"/>
</dbReference>
<feature type="region of interest" description="Disordered" evidence="4">
    <location>
        <begin position="249"/>
        <end position="279"/>
    </location>
</feature>
<keyword evidence="1" id="KW-0813">Transport</keyword>
<dbReference type="InterPro" id="IPR051782">
    <property type="entry name" value="ABC_Transporter_VariousFunc"/>
</dbReference>
<dbReference type="SUPFAM" id="SSF52540">
    <property type="entry name" value="P-loop containing nucleoside triphosphate hydrolases"/>
    <property type="match status" value="1"/>
</dbReference>
<evidence type="ECO:0000256" key="4">
    <source>
        <dbReference type="SAM" id="MobiDB-lite"/>
    </source>
</evidence>
<feature type="compositionally biased region" description="Basic and acidic residues" evidence="4">
    <location>
        <begin position="269"/>
        <end position="279"/>
    </location>
</feature>
<dbReference type="OrthoDB" id="9795548at2"/>
<dbReference type="GO" id="GO:0005524">
    <property type="term" value="F:ATP binding"/>
    <property type="evidence" value="ECO:0007669"/>
    <property type="project" value="UniProtKB-KW"/>
</dbReference>
<sequence length="279" mass="30141">MTLPPLICQSVSRRFEDRLAVNDLSFSVGRGEILGLVGPNGAGKTTTLRSIAGVLPLQEGRVIIDGHDLAAEEMAAKRRLAYVPDDPAPFDVLTVAEHLEFTARLFSVDDWQPKAERLLERFELADRADALGSELSRGMRQKLSFCSAWISEPAVCLLDEPLSGLDPRGIRSARAAIQELRDQGTAIVLSSHLLELIQALADRILIIDSGVKVFEGTLQDARASVSLSENDSLEEIFFAATGDRSGRRVASLDDISPAVIPPLGSDDETGPRDDETGPA</sequence>
<reference evidence="6 7" key="1">
    <citation type="submission" date="2019-02" db="EMBL/GenBank/DDBJ databases">
        <title>Deep-cultivation of Planctomycetes and their phenomic and genomic characterization uncovers novel biology.</title>
        <authorList>
            <person name="Wiegand S."/>
            <person name="Jogler M."/>
            <person name="Boedeker C."/>
            <person name="Pinto D."/>
            <person name="Vollmers J."/>
            <person name="Rivas-Marin E."/>
            <person name="Kohn T."/>
            <person name="Peeters S.H."/>
            <person name="Heuer A."/>
            <person name="Rast P."/>
            <person name="Oberbeckmann S."/>
            <person name="Bunk B."/>
            <person name="Jeske O."/>
            <person name="Meyerdierks A."/>
            <person name="Storesund J.E."/>
            <person name="Kallscheuer N."/>
            <person name="Luecker S."/>
            <person name="Lage O.M."/>
            <person name="Pohl T."/>
            <person name="Merkel B.J."/>
            <person name="Hornburger P."/>
            <person name="Mueller R.-W."/>
            <person name="Bruemmer F."/>
            <person name="Labrenz M."/>
            <person name="Spormann A.M."/>
            <person name="Op den Camp H."/>
            <person name="Overmann J."/>
            <person name="Amann R."/>
            <person name="Jetten M.S.M."/>
            <person name="Mascher T."/>
            <person name="Medema M.H."/>
            <person name="Devos D.P."/>
            <person name="Kaster A.-K."/>
            <person name="Ovreas L."/>
            <person name="Rohde M."/>
            <person name="Galperin M.Y."/>
            <person name="Jogler C."/>
        </authorList>
    </citation>
    <scope>NUCLEOTIDE SEQUENCE [LARGE SCALE GENOMIC DNA]</scope>
    <source>
        <strain evidence="6 7">Poly30</strain>
    </source>
</reference>
<evidence type="ECO:0000313" key="6">
    <source>
        <dbReference type="EMBL" id="QDV08502.1"/>
    </source>
</evidence>
<keyword evidence="3 6" id="KW-0067">ATP-binding</keyword>
<name>A0A518EWM7_9BACT</name>
<dbReference type="Pfam" id="PF00005">
    <property type="entry name" value="ABC_tran"/>
    <property type="match status" value="1"/>
</dbReference>
<dbReference type="CDD" id="cd03230">
    <property type="entry name" value="ABC_DR_subfamily_A"/>
    <property type="match status" value="1"/>
</dbReference>
<proteinExistence type="predicted"/>
<gene>
    <name evidence="6" type="primary">ecsA</name>
    <name evidence="6" type="ORF">Poly30_40500</name>
</gene>
<dbReference type="AlphaFoldDB" id="A0A518EWM7"/>
<evidence type="ECO:0000256" key="1">
    <source>
        <dbReference type="ARBA" id="ARBA00022448"/>
    </source>
</evidence>
<dbReference type="InterPro" id="IPR003593">
    <property type="entry name" value="AAA+_ATPase"/>
</dbReference>
<evidence type="ECO:0000313" key="7">
    <source>
        <dbReference type="Proteomes" id="UP000320390"/>
    </source>
</evidence>
<keyword evidence="7" id="KW-1185">Reference proteome</keyword>
<dbReference type="GO" id="GO:0016887">
    <property type="term" value="F:ATP hydrolysis activity"/>
    <property type="evidence" value="ECO:0007669"/>
    <property type="project" value="InterPro"/>
</dbReference>
<dbReference type="PANTHER" id="PTHR42939">
    <property type="entry name" value="ABC TRANSPORTER ATP-BINDING PROTEIN ALBC-RELATED"/>
    <property type="match status" value="1"/>
</dbReference>
<dbReference type="InterPro" id="IPR027417">
    <property type="entry name" value="P-loop_NTPase"/>
</dbReference>
<feature type="domain" description="ABC transporter" evidence="5">
    <location>
        <begin position="6"/>
        <end position="234"/>
    </location>
</feature>
<evidence type="ECO:0000256" key="3">
    <source>
        <dbReference type="ARBA" id="ARBA00022840"/>
    </source>
</evidence>